<dbReference type="PATRIC" id="fig|285983.3.peg.1935"/>
<proteinExistence type="predicted"/>
<comment type="caution">
    <text evidence="1">The sequence shown here is derived from an EMBL/GenBank/DDBJ whole genome shotgun (WGS) entry which is preliminary data.</text>
</comment>
<dbReference type="EMBL" id="JXIQ01000119">
    <property type="protein sequence ID" value="KIY21212.1"/>
    <property type="molecule type" value="Genomic_DNA"/>
</dbReference>
<dbReference type="OrthoDB" id="2934161at2"/>
<evidence type="ECO:0000313" key="2">
    <source>
        <dbReference type="Proteomes" id="UP000032512"/>
    </source>
</evidence>
<accession>A0A0D6Z6K0</accession>
<dbReference type="AlphaFoldDB" id="A0A0D6Z6K0"/>
<organism evidence="1 2">
    <name type="scientific">Mesobacillus subterraneus</name>
    <dbReference type="NCBI Taxonomy" id="285983"/>
    <lineage>
        <taxon>Bacteria</taxon>
        <taxon>Bacillati</taxon>
        <taxon>Bacillota</taxon>
        <taxon>Bacilli</taxon>
        <taxon>Bacillales</taxon>
        <taxon>Bacillaceae</taxon>
        <taxon>Mesobacillus</taxon>
    </lineage>
</organism>
<gene>
    <name evidence="1" type="ORF">UB32_15035</name>
</gene>
<dbReference type="RefSeq" id="WP_128721562.1">
    <property type="nucleotide sequence ID" value="NZ_JXIQ01000119.1"/>
</dbReference>
<dbReference type="Proteomes" id="UP000032512">
    <property type="component" value="Unassembled WGS sequence"/>
</dbReference>
<evidence type="ECO:0000313" key="1">
    <source>
        <dbReference type="EMBL" id="KIY21212.1"/>
    </source>
</evidence>
<protein>
    <submittedName>
        <fullName evidence="1">Uncharacterized protein</fullName>
    </submittedName>
</protein>
<name>A0A0D6Z6K0_9BACI</name>
<keyword evidence="2" id="KW-1185">Reference proteome</keyword>
<reference evidence="1 2" key="1">
    <citation type="submission" date="2015-01" db="EMBL/GenBank/DDBJ databases">
        <title>Draft genome sequences of the supercritical CO2 tolerant bacteria Bacillus subterraneus MITOT1 and Bacillus cereus MIT0214.</title>
        <authorList>
            <person name="Peet K.C."/>
            <person name="Thompson J.R."/>
        </authorList>
    </citation>
    <scope>NUCLEOTIDE SEQUENCE [LARGE SCALE GENOMIC DNA]</scope>
    <source>
        <strain evidence="1 2">MITOT1</strain>
    </source>
</reference>
<sequence>MMGVQQVTSFVLRFQLADMENETGKKYWRVKVTHVQEEKEALFPSIDEAMAYIKGIVEEC</sequence>